<dbReference type="RefSeq" id="WP_146460421.1">
    <property type="nucleotide sequence ID" value="NZ_SJPW01000006.1"/>
</dbReference>
<feature type="chain" id="PRO_5022869876" description="Secreted protein" evidence="2">
    <location>
        <begin position="29"/>
        <end position="311"/>
    </location>
</feature>
<evidence type="ECO:0008006" key="5">
    <source>
        <dbReference type="Google" id="ProtNLM"/>
    </source>
</evidence>
<comment type="caution">
    <text evidence="3">The sequence shown here is derived from an EMBL/GenBank/DDBJ whole genome shotgun (WGS) entry which is preliminary data.</text>
</comment>
<proteinExistence type="predicted"/>
<sequence precursor="true">MPALPHRCFLAGIIACLLAGFTGDAALAGELEWDLKVGDQFDVSLVHSTVSESVVGEFKADQTYRYQLGTTWTVTDVDDQRTATIEKQVRSIQLKIVSVSPIPMQIEVDTAKSTASGKTFSGTEGETLLKHLQSLVGKTLHWKMKPNGETQALPIPQATQDAIDAFPESDYVLQMFDLSSIAESETSYVVVLPDHSPEPGETWTQESDLAVHENPAFVTLFRYVGETDRDGKRLSQFTTNTTPKRVGDRKLPPDSPDAASVIKQTGEGKCFFDREARNFVDSAYRSRIVTTSSAQQSVITSDVASTIRRKP</sequence>
<protein>
    <recommendedName>
        <fullName evidence="5">Secreted protein</fullName>
    </recommendedName>
</protein>
<evidence type="ECO:0000313" key="4">
    <source>
        <dbReference type="Proteomes" id="UP000318288"/>
    </source>
</evidence>
<dbReference type="AlphaFoldDB" id="A0A5C6EMH5"/>
<dbReference type="Proteomes" id="UP000318288">
    <property type="component" value="Unassembled WGS sequence"/>
</dbReference>
<evidence type="ECO:0000313" key="3">
    <source>
        <dbReference type="EMBL" id="TWU48841.1"/>
    </source>
</evidence>
<accession>A0A5C6EMH5</accession>
<gene>
    <name evidence="3" type="ORF">Poly51_47450</name>
</gene>
<keyword evidence="2" id="KW-0732">Signal</keyword>
<name>A0A5C6EMH5_9BACT</name>
<keyword evidence="4" id="KW-1185">Reference proteome</keyword>
<feature type="signal peptide" evidence="2">
    <location>
        <begin position="1"/>
        <end position="28"/>
    </location>
</feature>
<evidence type="ECO:0000256" key="2">
    <source>
        <dbReference type="SAM" id="SignalP"/>
    </source>
</evidence>
<reference evidence="3 4" key="1">
    <citation type="submission" date="2019-02" db="EMBL/GenBank/DDBJ databases">
        <title>Deep-cultivation of Planctomycetes and their phenomic and genomic characterization uncovers novel biology.</title>
        <authorList>
            <person name="Wiegand S."/>
            <person name="Jogler M."/>
            <person name="Boedeker C."/>
            <person name="Pinto D."/>
            <person name="Vollmers J."/>
            <person name="Rivas-Marin E."/>
            <person name="Kohn T."/>
            <person name="Peeters S.H."/>
            <person name="Heuer A."/>
            <person name="Rast P."/>
            <person name="Oberbeckmann S."/>
            <person name="Bunk B."/>
            <person name="Jeske O."/>
            <person name="Meyerdierks A."/>
            <person name="Storesund J.E."/>
            <person name="Kallscheuer N."/>
            <person name="Luecker S."/>
            <person name="Lage O.M."/>
            <person name="Pohl T."/>
            <person name="Merkel B.J."/>
            <person name="Hornburger P."/>
            <person name="Mueller R.-W."/>
            <person name="Bruemmer F."/>
            <person name="Labrenz M."/>
            <person name="Spormann A.M."/>
            <person name="Op Den Camp H."/>
            <person name="Overmann J."/>
            <person name="Amann R."/>
            <person name="Jetten M.S.M."/>
            <person name="Mascher T."/>
            <person name="Medema M.H."/>
            <person name="Devos D.P."/>
            <person name="Kaster A.-K."/>
            <person name="Ovreas L."/>
            <person name="Rohde M."/>
            <person name="Galperin M.Y."/>
            <person name="Jogler C."/>
        </authorList>
    </citation>
    <scope>NUCLEOTIDE SEQUENCE [LARGE SCALE GENOMIC DNA]</scope>
    <source>
        <strain evidence="3 4">Poly51</strain>
    </source>
</reference>
<dbReference type="EMBL" id="SJPW01000006">
    <property type="protein sequence ID" value="TWU48841.1"/>
    <property type="molecule type" value="Genomic_DNA"/>
</dbReference>
<organism evidence="3 4">
    <name type="scientific">Rubripirellula tenax</name>
    <dbReference type="NCBI Taxonomy" id="2528015"/>
    <lineage>
        <taxon>Bacteria</taxon>
        <taxon>Pseudomonadati</taxon>
        <taxon>Planctomycetota</taxon>
        <taxon>Planctomycetia</taxon>
        <taxon>Pirellulales</taxon>
        <taxon>Pirellulaceae</taxon>
        <taxon>Rubripirellula</taxon>
    </lineage>
</organism>
<evidence type="ECO:0000256" key="1">
    <source>
        <dbReference type="SAM" id="MobiDB-lite"/>
    </source>
</evidence>
<feature type="region of interest" description="Disordered" evidence="1">
    <location>
        <begin position="236"/>
        <end position="257"/>
    </location>
</feature>